<comment type="caution">
    <text evidence="1">The sequence shown here is derived from an EMBL/GenBank/DDBJ whole genome shotgun (WGS) entry which is preliminary data.</text>
</comment>
<keyword evidence="2" id="KW-1185">Reference proteome</keyword>
<evidence type="ECO:0000313" key="2">
    <source>
        <dbReference type="Proteomes" id="UP000489600"/>
    </source>
</evidence>
<reference evidence="1" key="1">
    <citation type="submission" date="2019-07" db="EMBL/GenBank/DDBJ databases">
        <authorList>
            <person name="Dittberner H."/>
        </authorList>
    </citation>
    <scope>NUCLEOTIDE SEQUENCE [LARGE SCALE GENOMIC DNA]</scope>
</reference>
<name>A0A565C9T0_9BRAS</name>
<dbReference type="Proteomes" id="UP000489600">
    <property type="component" value="Unassembled WGS sequence"/>
</dbReference>
<dbReference type="AlphaFoldDB" id="A0A565C9T0"/>
<organism evidence="1 2">
    <name type="scientific">Arabis nemorensis</name>
    <dbReference type="NCBI Taxonomy" id="586526"/>
    <lineage>
        <taxon>Eukaryota</taxon>
        <taxon>Viridiplantae</taxon>
        <taxon>Streptophyta</taxon>
        <taxon>Embryophyta</taxon>
        <taxon>Tracheophyta</taxon>
        <taxon>Spermatophyta</taxon>
        <taxon>Magnoliopsida</taxon>
        <taxon>eudicotyledons</taxon>
        <taxon>Gunneridae</taxon>
        <taxon>Pentapetalae</taxon>
        <taxon>rosids</taxon>
        <taxon>malvids</taxon>
        <taxon>Brassicales</taxon>
        <taxon>Brassicaceae</taxon>
        <taxon>Arabideae</taxon>
        <taxon>Arabis</taxon>
    </lineage>
</organism>
<protein>
    <submittedName>
        <fullName evidence="1">Uncharacterized protein</fullName>
    </submittedName>
</protein>
<gene>
    <name evidence="1" type="ORF">ANE_LOCUS20798</name>
</gene>
<dbReference type="EMBL" id="CABITT030000007">
    <property type="protein sequence ID" value="VVB10354.1"/>
    <property type="molecule type" value="Genomic_DNA"/>
</dbReference>
<proteinExistence type="predicted"/>
<accession>A0A565C9T0</accession>
<sequence>MTLAESTVSPSLFLLASRVFSTSPTTTILAPTQSRSLPTTTLAPTQSSLYSLAHRTLYSTVAAPMLSRSLSTATSLLYSIPSRTPYSTLTPTTASLYWSRTTLASTRQMIRFLFSAVTKRYIYSIIV</sequence>
<evidence type="ECO:0000313" key="1">
    <source>
        <dbReference type="EMBL" id="VVB10354.1"/>
    </source>
</evidence>